<dbReference type="Gene3D" id="2.60.40.4070">
    <property type="match status" value="1"/>
</dbReference>
<protein>
    <recommendedName>
        <fullName evidence="2">T9SS type A sorting domain-containing protein</fullName>
    </recommendedName>
</protein>
<reference evidence="1" key="1">
    <citation type="journal article" date="2020" name="mSystems">
        <title>Genome- and Community-Level Interaction Insights into Carbon Utilization and Element Cycling Functions of Hydrothermarchaeota in Hydrothermal Sediment.</title>
        <authorList>
            <person name="Zhou Z."/>
            <person name="Liu Y."/>
            <person name="Xu W."/>
            <person name="Pan J."/>
            <person name="Luo Z.H."/>
            <person name="Li M."/>
        </authorList>
    </citation>
    <scope>NUCLEOTIDE SEQUENCE [LARGE SCALE GENOMIC DNA]</scope>
    <source>
        <strain evidence="1">SpSt-697</strain>
    </source>
</reference>
<dbReference type="AlphaFoldDB" id="A0A7V4E2K3"/>
<dbReference type="Gene3D" id="2.130.10.10">
    <property type="entry name" value="YVTN repeat-like/Quinoprotein amine dehydrogenase"/>
    <property type="match status" value="1"/>
</dbReference>
<dbReference type="PANTHER" id="PTHR47197">
    <property type="entry name" value="PROTEIN NIRF"/>
    <property type="match status" value="1"/>
</dbReference>
<name>A0A7V4E2K3_UNCW3</name>
<dbReference type="InterPro" id="IPR011044">
    <property type="entry name" value="Quino_amine_DH_bsu"/>
</dbReference>
<evidence type="ECO:0008006" key="2">
    <source>
        <dbReference type="Google" id="ProtNLM"/>
    </source>
</evidence>
<proteinExistence type="predicted"/>
<evidence type="ECO:0000313" key="1">
    <source>
        <dbReference type="EMBL" id="HGK63107.1"/>
    </source>
</evidence>
<accession>A0A7V4E2K3</accession>
<dbReference type="PANTHER" id="PTHR47197:SF3">
    <property type="entry name" value="DIHYDRO-HEME D1 DEHYDROGENASE"/>
    <property type="match status" value="1"/>
</dbReference>
<comment type="caution">
    <text evidence="1">The sequence shown here is derived from an EMBL/GenBank/DDBJ whole genome shotgun (WGS) entry which is preliminary data.</text>
</comment>
<organism evidence="1">
    <name type="scientific">candidate division WOR-3 bacterium</name>
    <dbReference type="NCBI Taxonomy" id="2052148"/>
    <lineage>
        <taxon>Bacteria</taxon>
        <taxon>Bacteria division WOR-3</taxon>
    </lineage>
</organism>
<dbReference type="EMBL" id="DTDR01000024">
    <property type="protein sequence ID" value="HGK63107.1"/>
    <property type="molecule type" value="Genomic_DNA"/>
</dbReference>
<dbReference type="SUPFAM" id="SSF50969">
    <property type="entry name" value="YVTN repeat-like/Quinoprotein amine dehydrogenase"/>
    <property type="match status" value="1"/>
</dbReference>
<sequence>MLSRFVLWDSIGNKVYCGSAWSDAVTVINCENDSVIKVIRTGASTPCQATYAYKQRKIYIVGEWGPREAVICAKGDTLIKNLNKFFYDEFPPIYNPLEDKLYASIGDSLYVIDCVTDSIIKVIVPGDDINEVMCFLPWSNRLYFTTTNYKEGNSFNTLYVLDCRNDSIISSLRFGEGVFWMATNPLTGQVYISDFCESTLYVFRDEIIGIEENTERKFFQKSRLYSYQDKIIIYYSIIIPSLVEISIYDLYGRRIKKLYSGDVKKGEYKIIWDKTDYSGRKVSSGIYFIILNKENSKERLKVIIY</sequence>
<dbReference type="InterPro" id="IPR051200">
    <property type="entry name" value="Host-pathogen_enzymatic-act"/>
</dbReference>
<dbReference type="InterPro" id="IPR015943">
    <property type="entry name" value="WD40/YVTN_repeat-like_dom_sf"/>
</dbReference>
<gene>
    <name evidence="1" type="ORF">ENU74_00680</name>
</gene>